<protein>
    <submittedName>
        <fullName evidence="5">BamA/TamA family outer membrane protein</fullName>
    </submittedName>
</protein>
<sequence length="364" mass="41478">MTQIIRVLSLFSFFLGSFSTSFAQDSSKPNKGKFVAFPAITRSIETSWAAGGAASYTFRPFKDDTISRTSSIQFGSIYSLRKQLVASVKGTQYLRNENWILNEQISFSSFPDKFWGIGKNTKDLTEEDYEFKQAYLYLHFMKKIAPRLFGGILYEYQRVWDIHYQPGGLFDQQKVFGRTDYHVSGLGMSITYDSRNHAFWPNKGLFAQLYFNHYSPVTASEYSFTNIVADLRRYIPAGRNAVFAAQAWVFSNIGSHVPLRSQAAFGGDNIMRGYYQGRFRDNQQFAVQGEYRRAVYKRFGLVAFAGFGNVAHTIDGLNLRNLKYSIGGGMRYALNKSEKLNLRIDYGIGKGINRGLYFQLGEAF</sequence>
<evidence type="ECO:0000259" key="4">
    <source>
        <dbReference type="Pfam" id="PF01103"/>
    </source>
</evidence>
<reference evidence="5" key="1">
    <citation type="submission" date="2024-02" db="EMBL/GenBank/DDBJ databases">
        <title>Sediminibacterium planktonica sp. nov. and Sediminibacterium longus sp. nov., isolated from surface lake and river water.</title>
        <authorList>
            <person name="Watanabe K."/>
            <person name="Takemine S."/>
            <person name="Ishii Y."/>
            <person name="Ogata Y."/>
            <person name="Shindo C."/>
            <person name="Suda W."/>
        </authorList>
    </citation>
    <scope>NUCLEOTIDE SEQUENCE</scope>
    <source>
        <strain evidence="5">KACHI17</strain>
    </source>
</reference>
<dbReference type="Gene3D" id="2.40.160.50">
    <property type="entry name" value="membrane protein fhac: a member of the omp85/tpsb transporter family"/>
    <property type="match status" value="1"/>
</dbReference>
<keyword evidence="2" id="KW-0472">Membrane</keyword>
<name>A0AAT9GGF1_9BACT</name>
<feature type="domain" description="Bacterial surface antigen (D15)" evidence="4">
    <location>
        <begin position="174"/>
        <end position="364"/>
    </location>
</feature>
<evidence type="ECO:0000256" key="3">
    <source>
        <dbReference type="SAM" id="SignalP"/>
    </source>
</evidence>
<organism evidence="5">
    <name type="scientific">Sediminibacterium sp. KACHI17</name>
    <dbReference type="NCBI Taxonomy" id="1751071"/>
    <lineage>
        <taxon>Bacteria</taxon>
        <taxon>Pseudomonadati</taxon>
        <taxon>Bacteroidota</taxon>
        <taxon>Chitinophagia</taxon>
        <taxon>Chitinophagales</taxon>
        <taxon>Chitinophagaceae</taxon>
        <taxon>Sediminibacterium</taxon>
    </lineage>
</organism>
<dbReference type="AlphaFoldDB" id="A0AAT9GGF1"/>
<dbReference type="EMBL" id="AP029612">
    <property type="protein sequence ID" value="BFG69725.1"/>
    <property type="molecule type" value="Genomic_DNA"/>
</dbReference>
<evidence type="ECO:0000313" key="5">
    <source>
        <dbReference type="EMBL" id="BFG69725.1"/>
    </source>
</evidence>
<evidence type="ECO:0000256" key="2">
    <source>
        <dbReference type="ARBA" id="ARBA00023136"/>
    </source>
</evidence>
<gene>
    <name evidence="5" type="ORF">KACHI17_06060</name>
</gene>
<accession>A0AAT9GGF1</accession>
<evidence type="ECO:0000256" key="1">
    <source>
        <dbReference type="ARBA" id="ARBA00004370"/>
    </source>
</evidence>
<comment type="subcellular location">
    <subcellularLocation>
        <location evidence="1">Membrane</location>
    </subcellularLocation>
</comment>
<dbReference type="InterPro" id="IPR000184">
    <property type="entry name" value="Bac_surfAg_D15"/>
</dbReference>
<dbReference type="Pfam" id="PF01103">
    <property type="entry name" value="Omp85"/>
    <property type="match status" value="1"/>
</dbReference>
<feature type="signal peptide" evidence="3">
    <location>
        <begin position="1"/>
        <end position="23"/>
    </location>
</feature>
<keyword evidence="3" id="KW-0732">Signal</keyword>
<proteinExistence type="predicted"/>
<feature type="chain" id="PRO_5043781467" evidence="3">
    <location>
        <begin position="24"/>
        <end position="364"/>
    </location>
</feature>
<dbReference type="GO" id="GO:0019867">
    <property type="term" value="C:outer membrane"/>
    <property type="evidence" value="ECO:0007669"/>
    <property type="project" value="InterPro"/>
</dbReference>
<dbReference type="RefSeq" id="WP_353550033.1">
    <property type="nucleotide sequence ID" value="NZ_AP029612.1"/>
</dbReference>